<comment type="caution">
    <text evidence="2">The sequence shown here is derived from an EMBL/GenBank/DDBJ whole genome shotgun (WGS) entry which is preliminary data.</text>
</comment>
<gene>
    <name evidence="2" type="ORF">C8F04DRAFT_1177300</name>
</gene>
<feature type="compositionally biased region" description="Gly residues" evidence="1">
    <location>
        <begin position="185"/>
        <end position="196"/>
    </location>
</feature>
<evidence type="ECO:0000313" key="2">
    <source>
        <dbReference type="EMBL" id="KAJ7041087.1"/>
    </source>
</evidence>
<evidence type="ECO:0000256" key="1">
    <source>
        <dbReference type="SAM" id="MobiDB-lite"/>
    </source>
</evidence>
<feature type="region of interest" description="Disordered" evidence="1">
    <location>
        <begin position="350"/>
        <end position="385"/>
    </location>
</feature>
<dbReference type="Proteomes" id="UP001218188">
    <property type="component" value="Unassembled WGS sequence"/>
</dbReference>
<sequence>MDLWVSMGVYGSDPPSYHPPMEEGRFLWRLWRLWRSMGVYGAVLVFPDGRPLRRYNGIEVLEFEQVLGRICKKLHAAFAQCTKAEEESPTGTSNPGMRDQESYSVYDALIWRDPNMRLDKGKADPEHLELAKTIKIHHRFPRFRWVVEVTPQKTRHTTPANNDGTLHIPPEVTSCPGVSHVQTRDGGGGRIRGGAHGVPLGQLELPPLAGRRVDSDPSIPPDAPAPPTGKAKPAKGGARKVLAKRDRFETLLNDAEEVDSLSGLATILGETLQTMDAHRSMLTKECMAFLRRIQERLADHHEFQPADDTQQSFSTLLLRAVVSLVKELSTLVEAQQRAIQNLSKKLESVKNAPLATPPMSPSPSYTDTAASKPKPTPRQLEPPLPRGSGECILVHFSGSPPPLLLRYDEIVSLPAIFVSRQAIDGVAFASVESFESVVRQFEELNPTLGKVVGLPRWKNTPPSESRIAAAKRDGRRIPVAGSLVFRLQSKDMVDRGWGERSPTSM</sequence>
<accession>A0AAD6T8F8</accession>
<reference evidence="2" key="1">
    <citation type="submission" date="2023-03" db="EMBL/GenBank/DDBJ databases">
        <title>Massive genome expansion in bonnet fungi (Mycena s.s.) driven by repeated elements and novel gene families across ecological guilds.</title>
        <authorList>
            <consortium name="Lawrence Berkeley National Laboratory"/>
            <person name="Harder C.B."/>
            <person name="Miyauchi S."/>
            <person name="Viragh M."/>
            <person name="Kuo A."/>
            <person name="Thoen E."/>
            <person name="Andreopoulos B."/>
            <person name="Lu D."/>
            <person name="Skrede I."/>
            <person name="Drula E."/>
            <person name="Henrissat B."/>
            <person name="Morin E."/>
            <person name="Kohler A."/>
            <person name="Barry K."/>
            <person name="LaButti K."/>
            <person name="Morin E."/>
            <person name="Salamov A."/>
            <person name="Lipzen A."/>
            <person name="Mereny Z."/>
            <person name="Hegedus B."/>
            <person name="Baldrian P."/>
            <person name="Stursova M."/>
            <person name="Weitz H."/>
            <person name="Taylor A."/>
            <person name="Grigoriev I.V."/>
            <person name="Nagy L.G."/>
            <person name="Martin F."/>
            <person name="Kauserud H."/>
        </authorList>
    </citation>
    <scope>NUCLEOTIDE SEQUENCE</scope>
    <source>
        <strain evidence="2">CBHHK200</strain>
    </source>
</reference>
<evidence type="ECO:0000313" key="3">
    <source>
        <dbReference type="Proteomes" id="UP001218188"/>
    </source>
</evidence>
<feature type="compositionally biased region" description="Pro residues" evidence="1">
    <location>
        <begin position="218"/>
        <end position="227"/>
    </location>
</feature>
<keyword evidence="3" id="KW-1185">Reference proteome</keyword>
<feature type="compositionally biased region" description="Pro residues" evidence="1">
    <location>
        <begin position="374"/>
        <end position="385"/>
    </location>
</feature>
<name>A0AAD6T8F8_9AGAR</name>
<dbReference type="AlphaFoldDB" id="A0AAD6T8F8"/>
<proteinExistence type="predicted"/>
<dbReference type="EMBL" id="JARJCM010000018">
    <property type="protein sequence ID" value="KAJ7041087.1"/>
    <property type="molecule type" value="Genomic_DNA"/>
</dbReference>
<organism evidence="2 3">
    <name type="scientific">Mycena alexandri</name>
    <dbReference type="NCBI Taxonomy" id="1745969"/>
    <lineage>
        <taxon>Eukaryota</taxon>
        <taxon>Fungi</taxon>
        <taxon>Dikarya</taxon>
        <taxon>Basidiomycota</taxon>
        <taxon>Agaricomycotina</taxon>
        <taxon>Agaricomycetes</taxon>
        <taxon>Agaricomycetidae</taxon>
        <taxon>Agaricales</taxon>
        <taxon>Marasmiineae</taxon>
        <taxon>Mycenaceae</taxon>
        <taxon>Mycena</taxon>
    </lineage>
</organism>
<feature type="region of interest" description="Disordered" evidence="1">
    <location>
        <begin position="155"/>
        <end position="240"/>
    </location>
</feature>
<protein>
    <submittedName>
        <fullName evidence="2">Uncharacterized protein</fullName>
    </submittedName>
</protein>